<feature type="transmembrane region" description="Helical" evidence="14">
    <location>
        <begin position="1105"/>
        <end position="1126"/>
    </location>
</feature>
<dbReference type="InterPro" id="IPR000731">
    <property type="entry name" value="SSD"/>
</dbReference>
<dbReference type="InterPro" id="IPR032190">
    <property type="entry name" value="NPC1_N"/>
</dbReference>
<dbReference type="GO" id="GO:0015918">
    <property type="term" value="P:sterol transport"/>
    <property type="evidence" value="ECO:0007669"/>
    <property type="project" value="TreeGrafter"/>
</dbReference>
<feature type="transmembrane region" description="Helical" evidence="14">
    <location>
        <begin position="227"/>
        <end position="247"/>
    </location>
</feature>
<dbReference type="GO" id="GO:0030299">
    <property type="term" value="P:intestinal cholesterol absorption"/>
    <property type="evidence" value="ECO:0007669"/>
    <property type="project" value="TreeGrafter"/>
</dbReference>
<feature type="compositionally biased region" description="Polar residues" evidence="13">
    <location>
        <begin position="1274"/>
        <end position="1288"/>
    </location>
</feature>
<dbReference type="PANTHER" id="PTHR45727">
    <property type="entry name" value="NPC INTRACELLULAR CHOLESTEROL TRANSPORTER 1"/>
    <property type="match status" value="1"/>
</dbReference>
<comment type="similarity">
    <text evidence="2">Belongs to the patched family.</text>
</comment>
<feature type="transmembrane region" description="Helical" evidence="14">
    <location>
        <begin position="805"/>
        <end position="824"/>
    </location>
</feature>
<evidence type="ECO:0000256" key="5">
    <source>
        <dbReference type="ARBA" id="ARBA00022729"/>
    </source>
</evidence>
<evidence type="ECO:0000256" key="6">
    <source>
        <dbReference type="ARBA" id="ARBA00022989"/>
    </source>
</evidence>
<reference evidence="16" key="2">
    <citation type="submission" date="2014-05" db="EMBL/GenBank/DDBJ databases">
        <title>The genome and life-stage specific transcriptomes of Globodera pallida elucidate key aspects of plant parasitism by a cyst nematode.</title>
        <authorList>
            <person name="Cotton J.A."/>
            <person name="Lilley C.J."/>
            <person name="Jones L.M."/>
            <person name="Kikuchi T."/>
            <person name="Reid A.J."/>
            <person name="Thorpe P."/>
            <person name="Tsai I.J."/>
            <person name="Beasley H."/>
            <person name="Blok V."/>
            <person name="Cock P.J.A."/>
            <person name="Van den Akker S.E."/>
            <person name="Holroyd N."/>
            <person name="Hunt M."/>
            <person name="Mantelin S."/>
            <person name="Naghra H."/>
            <person name="Pain A."/>
            <person name="Palomares-Rius J.E."/>
            <person name="Zarowiecki M."/>
            <person name="Berriman M."/>
            <person name="Jones J.T."/>
            <person name="Urwin P.E."/>
        </authorList>
    </citation>
    <scope>NUCLEOTIDE SEQUENCE [LARGE SCALE GENOMIC DNA]</scope>
    <source>
        <strain evidence="16">Lindley</strain>
    </source>
</reference>
<dbReference type="SUPFAM" id="SSF82866">
    <property type="entry name" value="Multidrug efflux transporter AcrB transmembrane domain"/>
    <property type="match status" value="2"/>
</dbReference>
<proteinExistence type="inferred from homology"/>
<keyword evidence="10" id="KW-1015">Disulfide bond</keyword>
<feature type="transmembrane region" description="Helical" evidence="14">
    <location>
        <begin position="661"/>
        <end position="683"/>
    </location>
</feature>
<sequence length="1320" mass="148042">MFRGIEFKFDGPPVPISTHKEKEYKELCPQLFKTQLATARQLLQRCPSCYSNFVNFWCQFTCSPHQAQFVDIVEMRNDSSAIYVDDGYVSKVNYYVSQHYANELFESCQGVRTSTGEFVLSILCGTSIDKCTPARLFHYTGTYNKAIHVPFTINVVQLNSDQAVQRHKIVRPMNASVYKCNEASDLSDIACTCVDCMPACTTSAPFPLLFQESCKVAAMDCRTAMNILAICVLFGTVMLTVVLHYVLHRYTAEGWDDIAVYSAKELGRLSQVHLEERIVNWCSCYGRFVVQYPLQIFLLGLVPAVLASAGLTNIRLTTDPVELWSSPGSKAREERDFFNTHFAPFYRIEQMIIVPNDQSNWTREDSSNFQKTIEIGPVFRKDFLRSAFELYQQVLELNVTVEETANGTQRFVTLDDICLKPLHPQNSHCAVMSVFNYLQNDITKLELEDDSTLDTFDYMDHLFDCMQNPYQLDSRLHQSCLGQFGGPVQPYAVFGDFEQPNQYETARGLVITFMVNNHNNNDNAIDNDGNNNAAADGVGGGIIRRNKNALALAWERAFISLLRLHNNSSDQFSVSFMAERSLEDELSHQSNADAFTVFLSYTFMFIYVAVALGQYALIPGQPQSVLVHSKFTLGICGIIGCVLSVSSSIGLFALFKMQATLIILEVEPFLVLAVGVDNIFILVHSYQRLANDVERPLADRMAQICADVIPSMVLSSVSECLCFSLGALSSMPAVQMFSLYASVAILLNFLLQITCFLAVFIWDIQRQESGYLELCGHCVPPVPFQPTDTESRVERWMRDYYAPALLNKFVRCAVILFFALWLAVSSAVMNRISAGLDPKIAVPEDSYVYGHFVNMERYLSVGPVVYFVLRGNFDFHQNAQRKQVCSYSGCSSTSLGSQIARAAKFPNRSFIAHPALNWVDDYIDWLRPVATCCREYNDNMTFCPISENSEAPCRPCTVSALHGEPNQERFYEFLPNFLEQNPSRSCPRAGHAAYASALSLTETEGRRRVFASRFMAYHTKLRTPDDFIKAMESAQLISQNITRDINRALDALNQPNVEVFPYSTFYVFYEQYTGIVRTAILQVILSLGCIFCVTTVLLGKDPWSAFIIVVVIALILLNVVGSMWFWSIDFNAISVVNLVMSVGISVEFCAHIVRAFALSTRTTRVQRSSEALCRVGCSVLSGITFTKLGGIFVLAFAHSQVFKIYYFRMYLNIVLIGAAHGLILLPVLLSFCGPPVNRRRLFQRMNMVCSAAEAAEDADADAGDGDGVESAAVPQQQHWWSSPTVKQRSCSCCSSSEAEDGDTFSFYAPTEELVTNNDDQ</sequence>
<feature type="transmembrane region" description="Helical" evidence="14">
    <location>
        <begin position="1171"/>
        <end position="1197"/>
    </location>
</feature>
<dbReference type="InterPro" id="IPR053958">
    <property type="entry name" value="HMGCR/SNAP/NPC1-like_SSD"/>
</dbReference>
<dbReference type="GO" id="GO:0012505">
    <property type="term" value="C:endomembrane system"/>
    <property type="evidence" value="ECO:0007669"/>
    <property type="project" value="UniProtKB-SubCell"/>
</dbReference>
<feature type="transmembrane region" description="Helical" evidence="14">
    <location>
        <begin position="1209"/>
        <end position="1232"/>
    </location>
</feature>
<dbReference type="FunFam" id="1.20.1640.10:FF:000008">
    <property type="entry name" value="NPC intracellular cholesterol transporter 1"/>
    <property type="match status" value="1"/>
</dbReference>
<evidence type="ECO:0000256" key="3">
    <source>
        <dbReference type="ARBA" id="ARBA00022448"/>
    </source>
</evidence>
<evidence type="ECO:0000256" key="2">
    <source>
        <dbReference type="ARBA" id="ARBA00005585"/>
    </source>
</evidence>
<keyword evidence="11" id="KW-0325">Glycoprotein</keyword>
<dbReference type="Pfam" id="PF22314">
    <property type="entry name" value="NPC1_MLD"/>
    <property type="match status" value="1"/>
</dbReference>
<keyword evidence="4 14" id="KW-0812">Transmembrane</keyword>
<accession>A0A183CB79</accession>
<dbReference type="GO" id="GO:0042632">
    <property type="term" value="P:cholesterol homeostasis"/>
    <property type="evidence" value="ECO:0007669"/>
    <property type="project" value="TreeGrafter"/>
</dbReference>
<dbReference type="WBParaSite" id="GPLIN_001013000">
    <property type="protein sequence ID" value="GPLIN_001013000"/>
    <property type="gene ID" value="GPLIN_001013000"/>
</dbReference>
<evidence type="ECO:0000256" key="12">
    <source>
        <dbReference type="ARBA" id="ARBA00034049"/>
    </source>
</evidence>
<dbReference type="GO" id="GO:0006629">
    <property type="term" value="P:lipid metabolic process"/>
    <property type="evidence" value="ECO:0007669"/>
    <property type="project" value="UniProtKB-KW"/>
</dbReference>
<evidence type="ECO:0000256" key="4">
    <source>
        <dbReference type="ARBA" id="ARBA00022692"/>
    </source>
</evidence>
<evidence type="ECO:0000256" key="1">
    <source>
        <dbReference type="ARBA" id="ARBA00004127"/>
    </source>
</evidence>
<reference evidence="16" key="1">
    <citation type="submission" date="2013-12" db="EMBL/GenBank/DDBJ databases">
        <authorList>
            <person name="Aslett M."/>
        </authorList>
    </citation>
    <scope>NUCLEOTIDE SEQUENCE [LARGE SCALE GENOMIC DNA]</scope>
    <source>
        <strain evidence="16">Lindley</strain>
    </source>
</reference>
<feature type="transmembrane region" description="Helical" evidence="14">
    <location>
        <begin position="1079"/>
        <end position="1098"/>
    </location>
</feature>
<evidence type="ECO:0000256" key="14">
    <source>
        <dbReference type="SAM" id="Phobius"/>
    </source>
</evidence>
<keyword evidence="16" id="KW-1185">Reference proteome</keyword>
<evidence type="ECO:0000259" key="15">
    <source>
        <dbReference type="PROSITE" id="PS50156"/>
    </source>
</evidence>
<reference evidence="17" key="3">
    <citation type="submission" date="2016-06" db="UniProtKB">
        <authorList>
            <consortium name="WormBaseParasite"/>
        </authorList>
    </citation>
    <scope>IDENTIFICATION</scope>
</reference>
<comment type="catalytic activity">
    <reaction evidence="12">
        <text>cholesterol(in) = cholesterol(out)</text>
        <dbReference type="Rhea" id="RHEA:39747"/>
        <dbReference type="ChEBI" id="CHEBI:16113"/>
    </reaction>
</comment>
<feature type="transmembrane region" description="Helical" evidence="14">
    <location>
        <begin position="739"/>
        <end position="762"/>
    </location>
</feature>
<feature type="transmembrane region" description="Helical" evidence="14">
    <location>
        <begin position="598"/>
        <end position="619"/>
    </location>
</feature>
<evidence type="ECO:0000256" key="7">
    <source>
        <dbReference type="ARBA" id="ARBA00023055"/>
    </source>
</evidence>
<keyword evidence="9 14" id="KW-0472">Membrane</keyword>
<feature type="transmembrane region" description="Helical" evidence="14">
    <location>
        <begin position="1132"/>
        <end position="1150"/>
    </location>
</feature>
<dbReference type="PANTHER" id="PTHR45727:SF2">
    <property type="entry name" value="NPC INTRACELLULAR CHOLESTEROL TRANSPORTER 1"/>
    <property type="match status" value="1"/>
</dbReference>
<evidence type="ECO:0000313" key="17">
    <source>
        <dbReference type="WBParaSite" id="GPLIN_001013000"/>
    </source>
</evidence>
<dbReference type="Gene3D" id="1.20.1640.10">
    <property type="entry name" value="Multidrug efflux transporter AcrB transmembrane domain"/>
    <property type="match status" value="2"/>
</dbReference>
<name>A0A183CB79_GLOPA</name>
<evidence type="ECO:0000256" key="13">
    <source>
        <dbReference type="SAM" id="MobiDB-lite"/>
    </source>
</evidence>
<evidence type="ECO:0000256" key="10">
    <source>
        <dbReference type="ARBA" id="ARBA00023157"/>
    </source>
</evidence>
<keyword evidence="8" id="KW-0443">Lipid metabolism</keyword>
<keyword evidence="6 14" id="KW-1133">Transmembrane helix</keyword>
<evidence type="ECO:0000256" key="11">
    <source>
        <dbReference type="ARBA" id="ARBA00023180"/>
    </source>
</evidence>
<dbReference type="Pfam" id="PF12349">
    <property type="entry name" value="Sterol-sensing"/>
    <property type="match status" value="1"/>
</dbReference>
<feature type="region of interest" description="Disordered" evidence="13">
    <location>
        <begin position="1259"/>
        <end position="1288"/>
    </location>
</feature>
<organism evidence="16 17">
    <name type="scientific">Globodera pallida</name>
    <name type="common">Potato cyst nematode worm</name>
    <name type="synonym">Heterodera pallida</name>
    <dbReference type="NCBI Taxonomy" id="36090"/>
    <lineage>
        <taxon>Eukaryota</taxon>
        <taxon>Metazoa</taxon>
        <taxon>Ecdysozoa</taxon>
        <taxon>Nematoda</taxon>
        <taxon>Chromadorea</taxon>
        <taxon>Rhabditida</taxon>
        <taxon>Tylenchina</taxon>
        <taxon>Tylenchomorpha</taxon>
        <taxon>Tylenchoidea</taxon>
        <taxon>Heteroderidae</taxon>
        <taxon>Heteroderinae</taxon>
        <taxon>Globodera</taxon>
    </lineage>
</organism>
<keyword evidence="5" id="KW-0732">Signal</keyword>
<dbReference type="Proteomes" id="UP000050741">
    <property type="component" value="Unassembled WGS sequence"/>
</dbReference>
<dbReference type="GO" id="GO:0015485">
    <property type="term" value="F:cholesterol binding"/>
    <property type="evidence" value="ECO:0007669"/>
    <property type="project" value="TreeGrafter"/>
</dbReference>
<evidence type="ECO:0000256" key="9">
    <source>
        <dbReference type="ARBA" id="ARBA00023136"/>
    </source>
</evidence>
<comment type="subcellular location">
    <subcellularLocation>
        <location evidence="1">Endomembrane system</location>
        <topology evidence="1">Multi-pass membrane protein</topology>
    </subcellularLocation>
</comment>
<protein>
    <submittedName>
        <fullName evidence="17">SSD domain-containing protein</fullName>
    </submittedName>
</protein>
<evidence type="ECO:0000256" key="8">
    <source>
        <dbReference type="ARBA" id="ARBA00023098"/>
    </source>
</evidence>
<dbReference type="Pfam" id="PF16414">
    <property type="entry name" value="NPC1_N"/>
    <property type="match status" value="1"/>
</dbReference>
<evidence type="ECO:0000313" key="16">
    <source>
        <dbReference type="Proteomes" id="UP000050741"/>
    </source>
</evidence>
<keyword evidence="7" id="KW-0445">Lipid transport</keyword>
<feature type="transmembrane region" description="Helical" evidence="14">
    <location>
        <begin position="631"/>
        <end position="655"/>
    </location>
</feature>
<feature type="domain" description="SSD" evidence="15">
    <location>
        <begin position="593"/>
        <end position="762"/>
    </location>
</feature>
<dbReference type="InterPro" id="IPR053956">
    <property type="entry name" value="NPC1_MLD"/>
</dbReference>
<dbReference type="GO" id="GO:0005886">
    <property type="term" value="C:plasma membrane"/>
    <property type="evidence" value="ECO:0007669"/>
    <property type="project" value="TreeGrafter"/>
</dbReference>
<keyword evidence="3" id="KW-0813">Transport</keyword>
<dbReference type="PROSITE" id="PS50156">
    <property type="entry name" value="SSD"/>
    <property type="match status" value="1"/>
</dbReference>